<dbReference type="AlphaFoldDB" id="A0AB39XFP7"/>
<reference evidence="1" key="1">
    <citation type="submission" date="2024-08" db="EMBL/GenBank/DDBJ databases">
        <authorList>
            <person name="Chaddad Z."/>
            <person name="Lamrabet M."/>
            <person name="Bouhnik O."/>
            <person name="Alami S."/>
            <person name="Wipf D."/>
            <person name="Courty P.E."/>
            <person name="Missbah El Idrissi M."/>
        </authorList>
    </citation>
    <scope>NUCLEOTIDE SEQUENCE</scope>
    <source>
        <strain evidence="1">LLZ17</strain>
    </source>
</reference>
<protein>
    <submittedName>
        <fullName evidence="1">Uncharacterized protein</fullName>
    </submittedName>
</protein>
<gene>
    <name evidence="1" type="ORF">AB8Z38_29280</name>
</gene>
<name>A0AB39XFP7_9BRAD</name>
<proteinExistence type="predicted"/>
<organism evidence="1">
    <name type="scientific">Bradyrhizobium sp. LLZ17</name>
    <dbReference type="NCBI Taxonomy" id="3239388"/>
    <lineage>
        <taxon>Bacteria</taxon>
        <taxon>Pseudomonadati</taxon>
        <taxon>Pseudomonadota</taxon>
        <taxon>Alphaproteobacteria</taxon>
        <taxon>Hyphomicrobiales</taxon>
        <taxon>Nitrobacteraceae</taxon>
        <taxon>Bradyrhizobium</taxon>
    </lineage>
</organism>
<accession>A0AB39XFP7</accession>
<sequence>MVLILIHHTAHLPMHLTHPIHIHAIIAATLPGGPITIDAGVLSALTVAIACLF</sequence>
<dbReference type="EMBL" id="CP165734">
    <property type="protein sequence ID" value="XDV56688.1"/>
    <property type="molecule type" value="Genomic_DNA"/>
</dbReference>
<dbReference type="RefSeq" id="WP_369721128.1">
    <property type="nucleotide sequence ID" value="NZ_CP165734.1"/>
</dbReference>
<evidence type="ECO:0000313" key="1">
    <source>
        <dbReference type="EMBL" id="XDV56688.1"/>
    </source>
</evidence>